<keyword evidence="5" id="KW-0479">Metal-binding</keyword>
<evidence type="ECO:0000256" key="5">
    <source>
        <dbReference type="ARBA" id="ARBA00022723"/>
    </source>
</evidence>
<dbReference type="PRINTS" id="PR00385">
    <property type="entry name" value="P450"/>
</dbReference>
<dbReference type="PANTHER" id="PTHR46300:SF7">
    <property type="entry name" value="P450, PUTATIVE (EUROFUNG)-RELATED"/>
    <property type="match status" value="1"/>
</dbReference>
<comment type="similarity">
    <text evidence="3">Belongs to the cytochrome P450 family.</text>
</comment>
<proteinExistence type="inferred from homology"/>
<dbReference type="PRINTS" id="PR00463">
    <property type="entry name" value="EP450I"/>
</dbReference>
<feature type="region of interest" description="Disordered" evidence="9">
    <location>
        <begin position="194"/>
        <end position="215"/>
    </location>
</feature>
<evidence type="ECO:0008006" key="12">
    <source>
        <dbReference type="Google" id="ProtNLM"/>
    </source>
</evidence>
<dbReference type="Proteomes" id="UP001465976">
    <property type="component" value="Unassembled WGS sequence"/>
</dbReference>
<dbReference type="PANTHER" id="PTHR46300">
    <property type="entry name" value="P450, PUTATIVE (EUROFUNG)-RELATED-RELATED"/>
    <property type="match status" value="1"/>
</dbReference>
<evidence type="ECO:0000256" key="4">
    <source>
        <dbReference type="ARBA" id="ARBA00022617"/>
    </source>
</evidence>
<dbReference type="InterPro" id="IPR036396">
    <property type="entry name" value="Cyt_P450_sf"/>
</dbReference>
<dbReference type="InterPro" id="IPR001128">
    <property type="entry name" value="Cyt_P450"/>
</dbReference>
<name>A0ABR3FM74_9AGAR</name>
<keyword evidence="6" id="KW-0560">Oxidoreductase</keyword>
<reference evidence="10 11" key="1">
    <citation type="submission" date="2024-02" db="EMBL/GenBank/DDBJ databases">
        <title>A draft genome for the cacao thread blight pathogen Marasmius crinis-equi.</title>
        <authorList>
            <person name="Cohen S.P."/>
            <person name="Baruah I.K."/>
            <person name="Amoako-Attah I."/>
            <person name="Bukari Y."/>
            <person name="Meinhardt L.W."/>
            <person name="Bailey B.A."/>
        </authorList>
    </citation>
    <scope>NUCLEOTIDE SEQUENCE [LARGE SCALE GENOMIC DNA]</scope>
    <source>
        <strain evidence="10 11">GH-76</strain>
    </source>
</reference>
<comment type="cofactor">
    <cofactor evidence="1">
        <name>heme</name>
        <dbReference type="ChEBI" id="CHEBI:30413"/>
    </cofactor>
</comment>
<evidence type="ECO:0000256" key="2">
    <source>
        <dbReference type="ARBA" id="ARBA00005179"/>
    </source>
</evidence>
<evidence type="ECO:0000256" key="9">
    <source>
        <dbReference type="SAM" id="MobiDB-lite"/>
    </source>
</evidence>
<protein>
    <recommendedName>
        <fullName evidence="12">Cytochrome P450</fullName>
    </recommendedName>
</protein>
<accession>A0ABR3FM74</accession>
<keyword evidence="11" id="KW-1185">Reference proteome</keyword>
<dbReference type="InterPro" id="IPR002401">
    <property type="entry name" value="Cyt_P450_E_grp-I"/>
</dbReference>
<evidence type="ECO:0000256" key="7">
    <source>
        <dbReference type="ARBA" id="ARBA00023004"/>
    </source>
</evidence>
<dbReference type="EMBL" id="JBAHYK010000218">
    <property type="protein sequence ID" value="KAL0576519.1"/>
    <property type="molecule type" value="Genomic_DNA"/>
</dbReference>
<dbReference type="SUPFAM" id="SSF48264">
    <property type="entry name" value="Cytochrome P450"/>
    <property type="match status" value="1"/>
</dbReference>
<dbReference type="Gene3D" id="1.10.630.10">
    <property type="entry name" value="Cytochrome P450"/>
    <property type="match status" value="1"/>
</dbReference>
<keyword evidence="7" id="KW-0408">Iron</keyword>
<feature type="compositionally biased region" description="Basic and acidic residues" evidence="9">
    <location>
        <begin position="194"/>
        <end position="207"/>
    </location>
</feature>
<evidence type="ECO:0000313" key="10">
    <source>
        <dbReference type="EMBL" id="KAL0576519.1"/>
    </source>
</evidence>
<evidence type="ECO:0000256" key="8">
    <source>
        <dbReference type="ARBA" id="ARBA00023033"/>
    </source>
</evidence>
<organism evidence="10 11">
    <name type="scientific">Marasmius crinis-equi</name>
    <dbReference type="NCBI Taxonomy" id="585013"/>
    <lineage>
        <taxon>Eukaryota</taxon>
        <taxon>Fungi</taxon>
        <taxon>Dikarya</taxon>
        <taxon>Basidiomycota</taxon>
        <taxon>Agaricomycotina</taxon>
        <taxon>Agaricomycetes</taxon>
        <taxon>Agaricomycetidae</taxon>
        <taxon>Agaricales</taxon>
        <taxon>Marasmiineae</taxon>
        <taxon>Marasmiaceae</taxon>
        <taxon>Marasmius</taxon>
    </lineage>
</organism>
<dbReference type="InterPro" id="IPR050364">
    <property type="entry name" value="Cytochrome_P450_fung"/>
</dbReference>
<evidence type="ECO:0000256" key="3">
    <source>
        <dbReference type="ARBA" id="ARBA00010617"/>
    </source>
</evidence>
<sequence length="215" mass="24308">MPGAGFKRKARVWKKYCMELRERPWEWMKSEIVEGTAEPSFTTQNLQKFVTSTTSDSDREAMEEVIKNCAGISYLAGSDTTVSVILSFILNMMKHPEVQSRAQKEVDSVVVSSGRLPDFGDEGKLPYVDAIIAETFRLNPVTPLAVPHAALEDDVYEGYWIPKGSTVIGNAWAVLHDEDLYGPEPMKFNPDRFMKQEGKERPPHPEKYGFGFGRR</sequence>
<comment type="caution">
    <text evidence="10">The sequence shown here is derived from an EMBL/GenBank/DDBJ whole genome shotgun (WGS) entry which is preliminary data.</text>
</comment>
<dbReference type="Pfam" id="PF00067">
    <property type="entry name" value="p450"/>
    <property type="match status" value="1"/>
</dbReference>
<gene>
    <name evidence="10" type="ORF">V5O48_005464</name>
</gene>
<evidence type="ECO:0000256" key="1">
    <source>
        <dbReference type="ARBA" id="ARBA00001971"/>
    </source>
</evidence>
<evidence type="ECO:0000313" key="11">
    <source>
        <dbReference type="Proteomes" id="UP001465976"/>
    </source>
</evidence>
<keyword evidence="4" id="KW-0349">Heme</keyword>
<keyword evidence="8" id="KW-0503">Monooxygenase</keyword>
<comment type="pathway">
    <text evidence="2">Secondary metabolite biosynthesis.</text>
</comment>
<evidence type="ECO:0000256" key="6">
    <source>
        <dbReference type="ARBA" id="ARBA00023002"/>
    </source>
</evidence>